<feature type="region of interest" description="Disordered" evidence="1">
    <location>
        <begin position="1"/>
        <end position="99"/>
    </location>
</feature>
<dbReference type="OrthoDB" id="4616593at2"/>
<reference evidence="3" key="1">
    <citation type="submission" date="2016-10" db="EMBL/GenBank/DDBJ databases">
        <authorList>
            <person name="Varghese N."/>
            <person name="Submissions S."/>
        </authorList>
    </citation>
    <scope>NUCLEOTIDE SEQUENCE [LARGE SCALE GENOMIC DNA]</scope>
    <source>
        <strain evidence="3">DSM 44637</strain>
    </source>
</reference>
<sequence length="249" mass="26803">MSDTTDNDLSHLGNPAVRRGIGLKGLMDDDDDDDYPAPPASRTSAPSHPRTAEKPRQTAAPPTPEPRSSGGDGSSEKAAPNTGTRRAVRGKATSNSSNNKTLYTSYEVKTRLTNYRYSHRVSILKIILKAIEHAAGGGERLSKGDLGGLKEVLDKARIKGAFDFFAENPNTVRYQGGGSTPSGYKPTPAQFEQLQKLTEMLGFSERSTWLAPILDNFLPPLSEDKGKTRKSRAKGAKGAEPSTESQDEG</sequence>
<dbReference type="Proteomes" id="UP000199137">
    <property type="component" value="Unassembled WGS sequence"/>
</dbReference>
<evidence type="ECO:0000256" key="1">
    <source>
        <dbReference type="SAM" id="MobiDB-lite"/>
    </source>
</evidence>
<dbReference type="EMBL" id="FOWC01000010">
    <property type="protein sequence ID" value="SFQ30079.1"/>
    <property type="molecule type" value="Genomic_DNA"/>
</dbReference>
<name>A0A1I5XDN2_9PSEU</name>
<protein>
    <submittedName>
        <fullName evidence="2">Uncharacterized protein</fullName>
    </submittedName>
</protein>
<proteinExistence type="predicted"/>
<evidence type="ECO:0000313" key="3">
    <source>
        <dbReference type="Proteomes" id="UP000199137"/>
    </source>
</evidence>
<feature type="region of interest" description="Disordered" evidence="1">
    <location>
        <begin position="217"/>
        <end position="249"/>
    </location>
</feature>
<evidence type="ECO:0000313" key="2">
    <source>
        <dbReference type="EMBL" id="SFQ30079.1"/>
    </source>
</evidence>
<organism evidence="2 3">
    <name type="scientific">Amycolatopsis rubida</name>
    <dbReference type="NCBI Taxonomy" id="112413"/>
    <lineage>
        <taxon>Bacteria</taxon>
        <taxon>Bacillati</taxon>
        <taxon>Actinomycetota</taxon>
        <taxon>Actinomycetes</taxon>
        <taxon>Pseudonocardiales</taxon>
        <taxon>Pseudonocardiaceae</taxon>
        <taxon>Amycolatopsis</taxon>
    </lineage>
</organism>
<gene>
    <name evidence="2" type="ORF">SAMN05421854_110172</name>
</gene>
<feature type="compositionally biased region" description="Low complexity" evidence="1">
    <location>
        <begin position="40"/>
        <end position="49"/>
    </location>
</feature>
<dbReference type="STRING" id="112413.SAMN05421854_110172"/>
<accession>A0A1I5XDN2</accession>
<dbReference type="RefSeq" id="WP_143132551.1">
    <property type="nucleotide sequence ID" value="NZ_FOWC01000010.1"/>
</dbReference>
<dbReference type="AlphaFoldDB" id="A0A1I5XDN2"/>